<sequence>MRAPDKSKANSTGNSSEACCLPTCSQVTCDPGFTYNDLTVDQPGSTKQECCVKTCELFECDEQHGWEIPAKKRHRKADKADDCCEPLCRHHECGAGWSKDVSKDDLFDPSDETCCLMQCQQVQCPEGWTADPAKRNEISSSEDFCCLPPCSSHNCSIAGYANAGAGAFGRSNGECCQKTCSLHSCSKGLRAVEGRSALSPSDDERCCEPEGCSKLRSLTKLSDGTCNSLSKEDCDSHYYGSFAKSENKTIWAPCSFDFGYNLCRLGTELVGCAE</sequence>
<organism evidence="1 2">
    <name type="scientific">Effrenium voratum</name>
    <dbReference type="NCBI Taxonomy" id="2562239"/>
    <lineage>
        <taxon>Eukaryota</taxon>
        <taxon>Sar</taxon>
        <taxon>Alveolata</taxon>
        <taxon>Dinophyceae</taxon>
        <taxon>Suessiales</taxon>
        <taxon>Symbiodiniaceae</taxon>
        <taxon>Effrenium</taxon>
    </lineage>
</organism>
<name>A0AA36IVG4_9DINO</name>
<accession>A0AA36IVG4</accession>
<comment type="caution">
    <text evidence="1">The sequence shown here is derived from an EMBL/GenBank/DDBJ whole genome shotgun (WGS) entry which is preliminary data.</text>
</comment>
<proteinExistence type="predicted"/>
<evidence type="ECO:0000313" key="2">
    <source>
        <dbReference type="Proteomes" id="UP001178507"/>
    </source>
</evidence>
<keyword evidence="2" id="KW-1185">Reference proteome</keyword>
<dbReference type="EMBL" id="CAUJNA010002924">
    <property type="protein sequence ID" value="CAJ1394713.1"/>
    <property type="molecule type" value="Genomic_DNA"/>
</dbReference>
<reference evidence="1" key="1">
    <citation type="submission" date="2023-08" db="EMBL/GenBank/DDBJ databases">
        <authorList>
            <person name="Chen Y."/>
            <person name="Shah S."/>
            <person name="Dougan E. K."/>
            <person name="Thang M."/>
            <person name="Chan C."/>
        </authorList>
    </citation>
    <scope>NUCLEOTIDE SEQUENCE</scope>
</reference>
<evidence type="ECO:0000313" key="1">
    <source>
        <dbReference type="EMBL" id="CAJ1394713.1"/>
    </source>
</evidence>
<dbReference type="AlphaFoldDB" id="A0AA36IVG4"/>
<protein>
    <submittedName>
        <fullName evidence="1">Uncharacterized protein</fullName>
    </submittedName>
</protein>
<gene>
    <name evidence="1" type="ORF">EVOR1521_LOCUS19314</name>
</gene>
<dbReference type="Proteomes" id="UP001178507">
    <property type="component" value="Unassembled WGS sequence"/>
</dbReference>